<comment type="caution">
    <text evidence="7">The sequence shown here is derived from an EMBL/GenBank/DDBJ whole genome shotgun (WGS) entry which is preliminary data.</text>
</comment>
<protein>
    <recommendedName>
        <fullName evidence="5 6">Dephospho-CoA kinase</fullName>
        <ecNumber evidence="5 6">2.7.1.24</ecNumber>
    </recommendedName>
    <alternativeName>
        <fullName evidence="5">Dephosphocoenzyme A kinase</fullName>
    </alternativeName>
</protein>
<proteinExistence type="inferred from homology"/>
<evidence type="ECO:0000256" key="3">
    <source>
        <dbReference type="ARBA" id="ARBA00022840"/>
    </source>
</evidence>
<evidence type="ECO:0000313" key="8">
    <source>
        <dbReference type="Proteomes" id="UP000519897"/>
    </source>
</evidence>
<reference evidence="7 8" key="1">
    <citation type="submission" date="2020-08" db="EMBL/GenBank/DDBJ databases">
        <title>Genomic Encyclopedia of Type Strains, Phase IV (KMG-IV): sequencing the most valuable type-strain genomes for metagenomic binning, comparative biology and taxonomic classification.</title>
        <authorList>
            <person name="Goeker M."/>
        </authorList>
    </citation>
    <scope>NUCLEOTIDE SEQUENCE [LARGE SCALE GENOMIC DNA]</scope>
    <source>
        <strain evidence="7 8">DSM 29514</strain>
    </source>
</reference>
<dbReference type="UniPathway" id="UPA00241">
    <property type="reaction ID" value="UER00356"/>
</dbReference>
<comment type="pathway">
    <text evidence="5">Cofactor biosynthesis; coenzyme A biosynthesis; CoA from (R)-pantothenate: step 5/5.</text>
</comment>
<dbReference type="PROSITE" id="PS51219">
    <property type="entry name" value="DPCK"/>
    <property type="match status" value="1"/>
</dbReference>
<accession>A0A7W6PRN6</accession>
<evidence type="ECO:0000256" key="2">
    <source>
        <dbReference type="ARBA" id="ARBA00022741"/>
    </source>
</evidence>
<comment type="catalytic activity">
    <reaction evidence="5">
        <text>3'-dephospho-CoA + ATP = ADP + CoA + H(+)</text>
        <dbReference type="Rhea" id="RHEA:18245"/>
        <dbReference type="ChEBI" id="CHEBI:15378"/>
        <dbReference type="ChEBI" id="CHEBI:30616"/>
        <dbReference type="ChEBI" id="CHEBI:57287"/>
        <dbReference type="ChEBI" id="CHEBI:57328"/>
        <dbReference type="ChEBI" id="CHEBI:456216"/>
        <dbReference type="EC" id="2.7.1.24"/>
    </reaction>
</comment>
<dbReference type="Proteomes" id="UP000519897">
    <property type="component" value="Unassembled WGS sequence"/>
</dbReference>
<comment type="subcellular location">
    <subcellularLocation>
        <location evidence="5">Cytoplasm</location>
    </subcellularLocation>
</comment>
<dbReference type="PANTHER" id="PTHR10695">
    <property type="entry name" value="DEPHOSPHO-COA KINASE-RELATED"/>
    <property type="match status" value="1"/>
</dbReference>
<evidence type="ECO:0000256" key="6">
    <source>
        <dbReference type="NCBIfam" id="TIGR00152"/>
    </source>
</evidence>
<keyword evidence="2 5" id="KW-0547">Nucleotide-binding</keyword>
<evidence type="ECO:0000256" key="1">
    <source>
        <dbReference type="ARBA" id="ARBA00009018"/>
    </source>
</evidence>
<dbReference type="CDD" id="cd02022">
    <property type="entry name" value="DPCK"/>
    <property type="match status" value="1"/>
</dbReference>
<dbReference type="AlphaFoldDB" id="A0A7W6PRN6"/>
<dbReference type="GO" id="GO:0004140">
    <property type="term" value="F:dephospho-CoA kinase activity"/>
    <property type="evidence" value="ECO:0007669"/>
    <property type="project" value="UniProtKB-UniRule"/>
</dbReference>
<dbReference type="GO" id="GO:0005737">
    <property type="term" value="C:cytoplasm"/>
    <property type="evidence" value="ECO:0007669"/>
    <property type="project" value="UniProtKB-SubCell"/>
</dbReference>
<sequence>MIRIGLTGSIGMGKSTTAKLFAEQGVPVNDADQVVHELYAGSAVAAIENSFPGTAQNGVVNRTELSRQLALHPERFKELEAIIHPLVREGERAFLERQQSVGQDIVLLDIPLLFETGAEDRVDVIVVVSCEADLQRQRVLARPGMTAEKFDLILSRQMPDTEKRKRADFIIDTGQGIEEARRQVIQVLNSIRSGANEEAENHA</sequence>
<dbReference type="InterPro" id="IPR001977">
    <property type="entry name" value="Depp_CoAkinase"/>
</dbReference>
<dbReference type="Pfam" id="PF01121">
    <property type="entry name" value="CoaE"/>
    <property type="match status" value="1"/>
</dbReference>
<evidence type="ECO:0000313" key="7">
    <source>
        <dbReference type="EMBL" id="MBB4145405.1"/>
    </source>
</evidence>
<dbReference type="PANTHER" id="PTHR10695:SF46">
    <property type="entry name" value="BIFUNCTIONAL COENZYME A SYNTHASE-RELATED"/>
    <property type="match status" value="1"/>
</dbReference>
<dbReference type="InterPro" id="IPR027417">
    <property type="entry name" value="P-loop_NTPase"/>
</dbReference>
<dbReference type="EC" id="2.7.1.24" evidence="5 6"/>
<organism evidence="7 8">
    <name type="scientific">Rhizobium rhizoryzae</name>
    <dbReference type="NCBI Taxonomy" id="451876"/>
    <lineage>
        <taxon>Bacteria</taxon>
        <taxon>Pseudomonadati</taxon>
        <taxon>Pseudomonadota</taxon>
        <taxon>Alphaproteobacteria</taxon>
        <taxon>Hyphomicrobiales</taxon>
        <taxon>Rhizobiaceae</taxon>
        <taxon>Rhizobium/Agrobacterium group</taxon>
        <taxon>Rhizobium</taxon>
    </lineage>
</organism>
<dbReference type="SUPFAM" id="SSF52540">
    <property type="entry name" value="P-loop containing nucleoside triphosphate hydrolases"/>
    <property type="match status" value="1"/>
</dbReference>
<comment type="similarity">
    <text evidence="1 5">Belongs to the CoaE family.</text>
</comment>
<name>A0A7W6PRN6_9HYPH</name>
<keyword evidence="8" id="KW-1185">Reference proteome</keyword>
<dbReference type="GO" id="GO:0005524">
    <property type="term" value="F:ATP binding"/>
    <property type="evidence" value="ECO:0007669"/>
    <property type="project" value="UniProtKB-UniRule"/>
</dbReference>
<feature type="binding site" evidence="5">
    <location>
        <begin position="11"/>
        <end position="16"/>
    </location>
    <ligand>
        <name>ATP</name>
        <dbReference type="ChEBI" id="CHEBI:30616"/>
    </ligand>
</feature>
<dbReference type="Gene3D" id="3.40.50.300">
    <property type="entry name" value="P-loop containing nucleotide triphosphate hydrolases"/>
    <property type="match status" value="1"/>
</dbReference>
<evidence type="ECO:0000256" key="4">
    <source>
        <dbReference type="ARBA" id="ARBA00022993"/>
    </source>
</evidence>
<gene>
    <name evidence="5" type="primary">coaE</name>
    <name evidence="7" type="ORF">GGQ72_003969</name>
</gene>
<keyword evidence="5" id="KW-0963">Cytoplasm</keyword>
<dbReference type="GO" id="GO:0015937">
    <property type="term" value="P:coenzyme A biosynthetic process"/>
    <property type="evidence" value="ECO:0007669"/>
    <property type="project" value="UniProtKB-UniRule"/>
</dbReference>
<keyword evidence="5 7" id="KW-0418">Kinase</keyword>
<keyword evidence="4 5" id="KW-0173">Coenzyme A biosynthesis</keyword>
<comment type="function">
    <text evidence="5">Catalyzes the phosphorylation of the 3'-hydroxyl group of dephosphocoenzyme A to form coenzyme A.</text>
</comment>
<dbReference type="RefSeq" id="WP_165133754.1">
    <property type="nucleotide sequence ID" value="NZ_CP049250.1"/>
</dbReference>
<evidence type="ECO:0000256" key="5">
    <source>
        <dbReference type="HAMAP-Rule" id="MF_00376"/>
    </source>
</evidence>
<dbReference type="HAMAP" id="MF_00376">
    <property type="entry name" value="Dephospho_CoA_kinase"/>
    <property type="match status" value="1"/>
</dbReference>
<keyword evidence="3 5" id="KW-0067">ATP-binding</keyword>
<keyword evidence="5 7" id="KW-0808">Transferase</keyword>
<dbReference type="NCBIfam" id="TIGR00152">
    <property type="entry name" value="dephospho-CoA kinase"/>
    <property type="match status" value="1"/>
</dbReference>
<dbReference type="EMBL" id="JACIEC010000007">
    <property type="protein sequence ID" value="MBB4145405.1"/>
    <property type="molecule type" value="Genomic_DNA"/>
</dbReference>